<protein>
    <submittedName>
        <fullName evidence="4">Ankyrin repeats containing protein</fullName>
    </submittedName>
</protein>
<dbReference type="Pfam" id="PF12796">
    <property type="entry name" value="Ank_2"/>
    <property type="match status" value="2"/>
</dbReference>
<dbReference type="PANTHER" id="PTHR24171">
    <property type="entry name" value="ANKYRIN REPEAT DOMAIN-CONTAINING PROTEIN 39-RELATED"/>
    <property type="match status" value="1"/>
</dbReference>
<dbReference type="GO" id="GO:0004842">
    <property type="term" value="F:ubiquitin-protein transferase activity"/>
    <property type="evidence" value="ECO:0007669"/>
    <property type="project" value="TreeGrafter"/>
</dbReference>
<feature type="repeat" description="ANK" evidence="3">
    <location>
        <begin position="241"/>
        <end position="273"/>
    </location>
</feature>
<dbReference type="OrthoDB" id="455153at2"/>
<evidence type="ECO:0000256" key="2">
    <source>
        <dbReference type="ARBA" id="ARBA00023043"/>
    </source>
</evidence>
<dbReference type="EMBL" id="HG793133">
    <property type="protein sequence ID" value="CDK30211.1"/>
    <property type="molecule type" value="Genomic_DNA"/>
</dbReference>
<dbReference type="PANTHER" id="PTHR24171:SF9">
    <property type="entry name" value="ANKYRIN REPEAT DOMAIN-CONTAINING PROTEIN 39"/>
    <property type="match status" value="1"/>
</dbReference>
<dbReference type="SMART" id="SM00248">
    <property type="entry name" value="ANK"/>
    <property type="match status" value="4"/>
</dbReference>
<feature type="repeat" description="ANK" evidence="3">
    <location>
        <begin position="208"/>
        <end position="240"/>
    </location>
</feature>
<keyword evidence="5" id="KW-1185">Reference proteome</keyword>
<organism evidence="4 5">
    <name type="scientific">Candidatus Babela massiliensis</name>
    <dbReference type="NCBI Taxonomy" id="673862"/>
    <lineage>
        <taxon>Bacteria</taxon>
        <taxon>Candidatus Babelota</taxon>
        <taxon>Candidatus Babeliae</taxon>
        <taxon>Candidatus Babeliales</taxon>
        <taxon>Candidatus Babeliaceae</taxon>
        <taxon>Candidatus Babela</taxon>
    </lineage>
</organism>
<dbReference type="AlphaFoldDB" id="V6DI54"/>
<dbReference type="HOGENOM" id="CLU_000134_57_1_7"/>
<dbReference type="PROSITE" id="PS50297">
    <property type="entry name" value="ANK_REP_REGION"/>
    <property type="match status" value="4"/>
</dbReference>
<accession>V6DI54</accession>
<dbReference type="KEGG" id="dpb:BABL1_gene_905"/>
<name>V6DI54_9BACT</name>
<feature type="repeat" description="ANK" evidence="3">
    <location>
        <begin position="274"/>
        <end position="298"/>
    </location>
</feature>
<dbReference type="eggNOG" id="COG0666">
    <property type="taxonomic scope" value="Bacteria"/>
</dbReference>
<keyword evidence="1" id="KW-0677">Repeat</keyword>
<dbReference type="GO" id="GO:0085020">
    <property type="term" value="P:protein K6-linked ubiquitination"/>
    <property type="evidence" value="ECO:0007669"/>
    <property type="project" value="TreeGrafter"/>
</dbReference>
<dbReference type="PROSITE" id="PS50088">
    <property type="entry name" value="ANK_REPEAT"/>
    <property type="match status" value="4"/>
</dbReference>
<dbReference type="Proteomes" id="UP000018769">
    <property type="component" value="Chromosome I"/>
</dbReference>
<dbReference type="STRING" id="673862.BABL1_gene_905"/>
<reference evidence="4 5" key="1">
    <citation type="journal article" date="2015" name="Biol. Direct">
        <title>Babela massiliensis, a representative of a widespread bacterial phylum with unusual adaptations to parasitism in amoebae.</title>
        <authorList>
            <person name="Pagnier I."/>
            <person name="Yutin N."/>
            <person name="Croce O."/>
            <person name="Makarova K.S."/>
            <person name="Wolf Y.I."/>
            <person name="Benamar S."/>
            <person name="Raoult D."/>
            <person name="Koonin E.V."/>
            <person name="La Scola B."/>
        </authorList>
    </citation>
    <scope>NUCLEOTIDE SEQUENCE [LARGE SCALE GENOMIC DNA]</scope>
    <source>
        <strain evidence="5">BABL1</strain>
    </source>
</reference>
<dbReference type="PRINTS" id="PR01415">
    <property type="entry name" value="ANKYRIN"/>
</dbReference>
<dbReference type="Gene3D" id="1.25.40.20">
    <property type="entry name" value="Ankyrin repeat-containing domain"/>
    <property type="match status" value="2"/>
</dbReference>
<proteinExistence type="predicted"/>
<dbReference type="InterPro" id="IPR036770">
    <property type="entry name" value="Ankyrin_rpt-contain_sf"/>
</dbReference>
<gene>
    <name evidence="4" type="ORF">BABL1_gene_905</name>
</gene>
<evidence type="ECO:0000256" key="3">
    <source>
        <dbReference type="PROSITE-ProRule" id="PRU00023"/>
    </source>
</evidence>
<evidence type="ECO:0000256" key="1">
    <source>
        <dbReference type="ARBA" id="ARBA00022737"/>
    </source>
</evidence>
<dbReference type="SUPFAM" id="SSF48403">
    <property type="entry name" value="Ankyrin repeat"/>
    <property type="match status" value="1"/>
</dbReference>
<keyword evidence="2 3" id="KW-0040">ANK repeat</keyword>
<dbReference type="InterPro" id="IPR002110">
    <property type="entry name" value="Ankyrin_rpt"/>
</dbReference>
<dbReference type="RefSeq" id="WP_023791064.1">
    <property type="nucleotide sequence ID" value="NC_023003.1"/>
</dbReference>
<evidence type="ECO:0000313" key="4">
    <source>
        <dbReference type="EMBL" id="CDK30211.1"/>
    </source>
</evidence>
<feature type="repeat" description="ANK" evidence="3">
    <location>
        <begin position="175"/>
        <end position="207"/>
    </location>
</feature>
<sequence length="298" mass="33209">MNKIKHLYIILLSVLFINNNFVSMGKPNYIATEQESQLLSLPAELMTNIVNETVVQQLKETINEWNDIFQDPKINLQNIALVSLQFKDVLNVALKLPSLKNYLNQLVKDLKSKRFDELFEDLRHQSIEQYKGLPKDKLNQALTKILNKAAISKEGFKVVMQLILAGANVNTTDNSGNTALMEASKKDYKDIVEMLIKTGANVNATANDGNTALMWASKNGYKDVLEILINAGADVNAKTIYGFTALIWSSRNGHKDIVEMLIKAGANVNAKTIYGNTALIEASKNGHKDIVKILIKEC</sequence>
<evidence type="ECO:0000313" key="5">
    <source>
        <dbReference type="Proteomes" id="UP000018769"/>
    </source>
</evidence>